<sequence>MTANQAMFPIYAMCNAFGVSRSGYYAWTGRRPGARANADAVLVERITAIHKASKETYGAPRIHAELADEGVYVARKRVERLMKAAGIAGVSRRRGARTTFRDNRVRPACDLVDRNFYADAPDTLWVADITYVPTWAGFLYLAVVLDAFSRRIVGWAMGHDLKAQLVLDALNMALTQRRPVSVIHHSDQGSQYTSVAFGLRCKEAGVRPSMGSVGDAYDNAMCESFFATLECELLDRRKFQTKAEARMAVFQFIEGWYNPARRHSALGYQSPINYERSAQTRLESPSP</sequence>
<dbReference type="InterPro" id="IPR001584">
    <property type="entry name" value="Integrase_cat-core"/>
</dbReference>
<dbReference type="InterPro" id="IPR025948">
    <property type="entry name" value="HTH-like_dom"/>
</dbReference>
<dbReference type="Proteomes" id="UP000193200">
    <property type="component" value="Unassembled WGS sequence"/>
</dbReference>
<protein>
    <submittedName>
        <fullName evidence="2">Integrase core domain protein</fullName>
    </submittedName>
</protein>
<dbReference type="PANTHER" id="PTHR46889:SF4">
    <property type="entry name" value="TRANSPOSASE INSO FOR INSERTION SEQUENCE ELEMENT IS911B-RELATED"/>
    <property type="match status" value="1"/>
</dbReference>
<dbReference type="GO" id="GO:0003676">
    <property type="term" value="F:nucleic acid binding"/>
    <property type="evidence" value="ECO:0007669"/>
    <property type="project" value="InterPro"/>
</dbReference>
<dbReference type="Pfam" id="PF00665">
    <property type="entry name" value="rve"/>
    <property type="match status" value="1"/>
</dbReference>
<organism evidence="2 3">
    <name type="scientific">Oceanibacterium hippocampi</name>
    <dbReference type="NCBI Taxonomy" id="745714"/>
    <lineage>
        <taxon>Bacteria</taxon>
        <taxon>Pseudomonadati</taxon>
        <taxon>Pseudomonadota</taxon>
        <taxon>Alphaproteobacteria</taxon>
        <taxon>Sneathiellales</taxon>
        <taxon>Sneathiellaceae</taxon>
        <taxon>Oceanibacterium</taxon>
    </lineage>
</organism>
<keyword evidence="3" id="KW-1185">Reference proteome</keyword>
<evidence type="ECO:0000259" key="1">
    <source>
        <dbReference type="PROSITE" id="PS50994"/>
    </source>
</evidence>
<evidence type="ECO:0000313" key="2">
    <source>
        <dbReference type="EMBL" id="SLN77921.1"/>
    </source>
</evidence>
<dbReference type="InterPro" id="IPR050900">
    <property type="entry name" value="Transposase_IS3/IS150/IS904"/>
</dbReference>
<feature type="domain" description="Integrase catalytic" evidence="1">
    <location>
        <begin position="117"/>
        <end position="279"/>
    </location>
</feature>
<reference evidence="2 3" key="1">
    <citation type="submission" date="2017-03" db="EMBL/GenBank/DDBJ databases">
        <authorList>
            <person name="Afonso C.L."/>
            <person name="Miller P.J."/>
            <person name="Scott M.A."/>
            <person name="Spackman E."/>
            <person name="Goraichik I."/>
            <person name="Dimitrov K.M."/>
            <person name="Suarez D.L."/>
            <person name="Swayne D.E."/>
        </authorList>
    </citation>
    <scope>NUCLEOTIDE SEQUENCE [LARGE SCALE GENOMIC DNA]</scope>
    <source>
        <strain evidence="2 3">CECT 7691</strain>
    </source>
</reference>
<dbReference type="SUPFAM" id="SSF53098">
    <property type="entry name" value="Ribonuclease H-like"/>
    <property type="match status" value="1"/>
</dbReference>
<dbReference type="Pfam" id="PF13333">
    <property type="entry name" value="rve_2"/>
    <property type="match status" value="1"/>
</dbReference>
<dbReference type="InterPro" id="IPR036397">
    <property type="entry name" value="RNaseH_sf"/>
</dbReference>
<dbReference type="EMBL" id="FWFR01000016">
    <property type="protein sequence ID" value="SLN77921.1"/>
    <property type="molecule type" value="Genomic_DNA"/>
</dbReference>
<dbReference type="NCBIfam" id="NF033516">
    <property type="entry name" value="transpos_IS3"/>
    <property type="match status" value="1"/>
</dbReference>
<name>A0A1Y5U0T6_9PROT</name>
<dbReference type="PANTHER" id="PTHR46889">
    <property type="entry name" value="TRANSPOSASE INSF FOR INSERTION SEQUENCE IS3B-RELATED"/>
    <property type="match status" value="1"/>
</dbReference>
<dbReference type="InParanoid" id="A0A1Y5U0T6"/>
<evidence type="ECO:0000313" key="3">
    <source>
        <dbReference type="Proteomes" id="UP000193200"/>
    </source>
</evidence>
<dbReference type="GO" id="GO:0015074">
    <property type="term" value="P:DNA integration"/>
    <property type="evidence" value="ECO:0007669"/>
    <property type="project" value="InterPro"/>
</dbReference>
<dbReference type="Gene3D" id="3.30.420.10">
    <property type="entry name" value="Ribonuclease H-like superfamily/Ribonuclease H"/>
    <property type="match status" value="1"/>
</dbReference>
<dbReference type="InterPro" id="IPR048020">
    <property type="entry name" value="Transpos_IS3"/>
</dbReference>
<dbReference type="InterPro" id="IPR012337">
    <property type="entry name" value="RNaseH-like_sf"/>
</dbReference>
<dbReference type="AlphaFoldDB" id="A0A1Y5U0T6"/>
<dbReference type="FunCoup" id="A0A1Y5U0T6">
    <property type="interactions" value="6"/>
</dbReference>
<proteinExistence type="predicted"/>
<accession>A0A1Y5U0T6</accession>
<gene>
    <name evidence="2" type="ORF">OCH7691_04601</name>
</gene>
<dbReference type="Pfam" id="PF13276">
    <property type="entry name" value="HTH_21"/>
    <property type="match status" value="1"/>
</dbReference>
<dbReference type="PROSITE" id="PS50994">
    <property type="entry name" value="INTEGRASE"/>
    <property type="match status" value="1"/>
</dbReference>